<feature type="coiled-coil region" evidence="1">
    <location>
        <begin position="305"/>
        <end position="356"/>
    </location>
</feature>
<name>A0ABD2MZ03_9CUCU</name>
<organism evidence="3 4">
    <name type="scientific">Cryptolaemus montrouzieri</name>
    <dbReference type="NCBI Taxonomy" id="559131"/>
    <lineage>
        <taxon>Eukaryota</taxon>
        <taxon>Metazoa</taxon>
        <taxon>Ecdysozoa</taxon>
        <taxon>Arthropoda</taxon>
        <taxon>Hexapoda</taxon>
        <taxon>Insecta</taxon>
        <taxon>Pterygota</taxon>
        <taxon>Neoptera</taxon>
        <taxon>Endopterygota</taxon>
        <taxon>Coleoptera</taxon>
        <taxon>Polyphaga</taxon>
        <taxon>Cucujiformia</taxon>
        <taxon>Coccinelloidea</taxon>
        <taxon>Coccinellidae</taxon>
        <taxon>Scymninae</taxon>
        <taxon>Scymnini</taxon>
        <taxon>Cryptolaemus</taxon>
    </lineage>
</organism>
<evidence type="ECO:0000256" key="2">
    <source>
        <dbReference type="SAM" id="MobiDB-lite"/>
    </source>
</evidence>
<proteinExistence type="predicted"/>
<evidence type="ECO:0000313" key="3">
    <source>
        <dbReference type="EMBL" id="KAL3271562.1"/>
    </source>
</evidence>
<feature type="region of interest" description="Disordered" evidence="2">
    <location>
        <begin position="1"/>
        <end position="21"/>
    </location>
</feature>
<keyword evidence="1" id="KW-0175">Coiled coil</keyword>
<keyword evidence="4" id="KW-1185">Reference proteome</keyword>
<protein>
    <recommendedName>
        <fullName evidence="5">Translin-associated factor X-interacting protein 1 N-terminal domain-containing protein</fullName>
    </recommendedName>
</protein>
<evidence type="ECO:0008006" key="5">
    <source>
        <dbReference type="Google" id="ProtNLM"/>
    </source>
</evidence>
<dbReference type="EMBL" id="JABFTP020000042">
    <property type="protein sequence ID" value="KAL3271562.1"/>
    <property type="molecule type" value="Genomic_DNA"/>
</dbReference>
<dbReference type="AlphaFoldDB" id="A0ABD2MZ03"/>
<evidence type="ECO:0000256" key="1">
    <source>
        <dbReference type="SAM" id="Coils"/>
    </source>
</evidence>
<evidence type="ECO:0000313" key="4">
    <source>
        <dbReference type="Proteomes" id="UP001516400"/>
    </source>
</evidence>
<dbReference type="Proteomes" id="UP001516400">
    <property type="component" value="Unassembled WGS sequence"/>
</dbReference>
<accession>A0ABD2MZ03</accession>
<reference evidence="3 4" key="1">
    <citation type="journal article" date="2021" name="BMC Biol.">
        <title>Horizontally acquired antibacterial genes associated with adaptive radiation of ladybird beetles.</title>
        <authorList>
            <person name="Li H.S."/>
            <person name="Tang X.F."/>
            <person name="Huang Y.H."/>
            <person name="Xu Z.Y."/>
            <person name="Chen M.L."/>
            <person name="Du X.Y."/>
            <person name="Qiu B.Y."/>
            <person name="Chen P.T."/>
            <person name="Zhang W."/>
            <person name="Slipinski A."/>
            <person name="Escalona H.E."/>
            <person name="Waterhouse R.M."/>
            <person name="Zwick A."/>
            <person name="Pang H."/>
        </authorList>
    </citation>
    <scope>NUCLEOTIDE SEQUENCE [LARGE SCALE GENOMIC DNA]</scope>
    <source>
        <strain evidence="3">SYSU2018</strain>
    </source>
</reference>
<comment type="caution">
    <text evidence="3">The sequence shown here is derived from an EMBL/GenBank/DDBJ whole genome shotgun (WGS) entry which is preliminary data.</text>
</comment>
<sequence>MLGESTTTTVNYEPKNKETENSLLKHSGLNVLLKDNKMYCYNNKNNTTNVWRNNIETNIYSRKCISNTILYRKEWFFPDTFTQTESTILKSLGGMNPSASTQTENSAQVHGDTMLNSIIKRRRSESFLLKSNSFSKEIMDMEYDILKHNIVKDFCKVPSSKKLITLHKNENVGKLKNSSISRIPLRTKYTRKNKYSMLRKEQNYLRKKKYTIYAKNKRSRKHSYKTVSQNLVKSDYGNIWQNTLKFGYNFDISSCKKLTQRIKKYGAKWSLKIFQVFADLGVTLKSSLTNLYKLYEAQSFSYCRCNDYQKEIDRLSLKLSELHSDIEALKSRYIEYASVRERIQELSKKLENISKETESFVTVKLQLETLEKEFKNTAPQVMTAVPPPPPPLPPPPVPITYSTSFIRVIKNERKFIEADPSRPIITLEDILKVKLKKISVTNI</sequence>
<feature type="compositionally biased region" description="Polar residues" evidence="2">
    <location>
        <begin position="1"/>
        <end position="11"/>
    </location>
</feature>
<gene>
    <name evidence="3" type="ORF">HHI36_022037</name>
</gene>